<feature type="domain" description="Glycosyltransferase 2-like" evidence="5">
    <location>
        <begin position="24"/>
        <end position="133"/>
    </location>
</feature>
<evidence type="ECO:0000256" key="3">
    <source>
        <dbReference type="ARBA" id="ARBA00022676"/>
    </source>
</evidence>
<dbReference type="InterPro" id="IPR029044">
    <property type="entry name" value="Nucleotide-diphossugar_trans"/>
</dbReference>
<evidence type="ECO:0000259" key="5">
    <source>
        <dbReference type="Pfam" id="PF00535"/>
    </source>
</evidence>
<evidence type="ECO:0000256" key="4">
    <source>
        <dbReference type="ARBA" id="ARBA00022679"/>
    </source>
</evidence>
<dbReference type="Proteomes" id="UP000637578">
    <property type="component" value="Unassembled WGS sequence"/>
</dbReference>
<dbReference type="SUPFAM" id="SSF53448">
    <property type="entry name" value="Nucleotide-diphospho-sugar transferases"/>
    <property type="match status" value="1"/>
</dbReference>
<dbReference type="Pfam" id="PF00535">
    <property type="entry name" value="Glycos_transf_2"/>
    <property type="match status" value="1"/>
</dbReference>
<evidence type="ECO:0000313" key="6">
    <source>
        <dbReference type="EMBL" id="GGM50858.1"/>
    </source>
</evidence>
<protein>
    <submittedName>
        <fullName evidence="6">Glycosyl transferase</fullName>
    </submittedName>
</protein>
<accession>A0A8J3CDC6</accession>
<keyword evidence="4 6" id="KW-0808">Transferase</keyword>
<dbReference type="Gene3D" id="3.90.550.10">
    <property type="entry name" value="Spore Coat Polysaccharide Biosynthesis Protein SpsA, Chain A"/>
    <property type="match status" value="1"/>
</dbReference>
<dbReference type="GO" id="GO:0016757">
    <property type="term" value="F:glycosyltransferase activity"/>
    <property type="evidence" value="ECO:0007669"/>
    <property type="project" value="UniProtKB-KW"/>
</dbReference>
<comment type="caution">
    <text evidence="6">The sequence shown here is derived from an EMBL/GenBank/DDBJ whole genome shotgun (WGS) entry which is preliminary data.</text>
</comment>
<dbReference type="InterPro" id="IPR001173">
    <property type="entry name" value="Glyco_trans_2-like"/>
</dbReference>
<evidence type="ECO:0000256" key="2">
    <source>
        <dbReference type="ARBA" id="ARBA00006739"/>
    </source>
</evidence>
<dbReference type="PANTHER" id="PTHR43179">
    <property type="entry name" value="RHAMNOSYLTRANSFERASE WBBL"/>
    <property type="match status" value="1"/>
</dbReference>
<dbReference type="EMBL" id="BMMK01000008">
    <property type="protein sequence ID" value="GGM50858.1"/>
    <property type="molecule type" value="Genomic_DNA"/>
</dbReference>
<comment type="pathway">
    <text evidence="1">Cell wall biogenesis; cell wall polysaccharide biosynthesis.</text>
</comment>
<name>A0A8J3CDC6_9PSEU</name>
<reference evidence="6" key="2">
    <citation type="submission" date="2020-09" db="EMBL/GenBank/DDBJ databases">
        <authorList>
            <person name="Sun Q."/>
            <person name="Zhou Y."/>
        </authorList>
    </citation>
    <scope>NUCLEOTIDE SEQUENCE</scope>
    <source>
        <strain evidence="6">CGMCC 4.5737</strain>
    </source>
</reference>
<gene>
    <name evidence="6" type="ORF">GCM10012275_22150</name>
</gene>
<evidence type="ECO:0000256" key="1">
    <source>
        <dbReference type="ARBA" id="ARBA00004776"/>
    </source>
</evidence>
<comment type="similarity">
    <text evidence="2">Belongs to the glycosyltransferase 2 family.</text>
</comment>
<sequence>MTPVLVAVVTHQSMAELPGLFSGLPEALRGIDRWRVVIADNASTDGGPEWAARALPEATVVATGGNLGYAAGINAAMATAEPDETVLVLNPDVRLAPGSVRTLLSALDDEAVGVAVPEVTRPDGTPEPTLRRRPSVARAWGEALLGSRAQRFPALSERMPVDAGQRDVDWANGAVLLIAPTVRRVIGPWREDLFLYSEEVDYCRRVQDAGWQIRQVPGASVVHRGGAVTRNPALWAQMVTNRVVHAARWDGTRAAWGTWAAFVVAQLLRLPLRRGTHRAALAALWRGRRRLLAGEPTNPAAPASFRAAVGVSTVGGGRR</sequence>
<dbReference type="RefSeq" id="WP_189056617.1">
    <property type="nucleotide sequence ID" value="NZ_BMMK01000008.1"/>
</dbReference>
<organism evidence="6 7">
    <name type="scientific">Longimycelium tulufanense</name>
    <dbReference type="NCBI Taxonomy" id="907463"/>
    <lineage>
        <taxon>Bacteria</taxon>
        <taxon>Bacillati</taxon>
        <taxon>Actinomycetota</taxon>
        <taxon>Actinomycetes</taxon>
        <taxon>Pseudonocardiales</taxon>
        <taxon>Pseudonocardiaceae</taxon>
        <taxon>Longimycelium</taxon>
    </lineage>
</organism>
<keyword evidence="7" id="KW-1185">Reference proteome</keyword>
<proteinExistence type="inferred from homology"/>
<dbReference type="AlphaFoldDB" id="A0A8J3CDC6"/>
<dbReference type="PANTHER" id="PTHR43179:SF12">
    <property type="entry name" value="GALACTOFURANOSYLTRANSFERASE GLFT2"/>
    <property type="match status" value="1"/>
</dbReference>
<keyword evidence="3" id="KW-0328">Glycosyltransferase</keyword>
<reference evidence="6" key="1">
    <citation type="journal article" date="2014" name="Int. J. Syst. Evol. Microbiol.">
        <title>Complete genome sequence of Corynebacterium casei LMG S-19264T (=DSM 44701T), isolated from a smear-ripened cheese.</title>
        <authorList>
            <consortium name="US DOE Joint Genome Institute (JGI-PGF)"/>
            <person name="Walter F."/>
            <person name="Albersmeier A."/>
            <person name="Kalinowski J."/>
            <person name="Ruckert C."/>
        </authorList>
    </citation>
    <scope>NUCLEOTIDE SEQUENCE</scope>
    <source>
        <strain evidence="6">CGMCC 4.5737</strain>
    </source>
</reference>
<evidence type="ECO:0000313" key="7">
    <source>
        <dbReference type="Proteomes" id="UP000637578"/>
    </source>
</evidence>